<feature type="transmembrane region" description="Helical" evidence="1">
    <location>
        <begin position="240"/>
        <end position="264"/>
    </location>
</feature>
<dbReference type="InterPro" id="IPR001734">
    <property type="entry name" value="Na/solute_symporter"/>
</dbReference>
<feature type="transmembrane region" description="Helical" evidence="1">
    <location>
        <begin position="39"/>
        <end position="59"/>
    </location>
</feature>
<dbReference type="EMBL" id="JAFBEE010000014">
    <property type="protein sequence ID" value="MBM7615574.1"/>
    <property type="molecule type" value="Genomic_DNA"/>
</dbReference>
<protein>
    <submittedName>
        <fullName evidence="2">Membrane protein YkvI</fullName>
    </submittedName>
</protein>
<keyword evidence="1" id="KW-0812">Transmembrane</keyword>
<keyword evidence="1" id="KW-0472">Membrane</keyword>
<dbReference type="InterPro" id="IPR038728">
    <property type="entry name" value="YkvI-like"/>
</dbReference>
<keyword evidence="3" id="KW-1185">Reference proteome</keyword>
<dbReference type="PROSITE" id="PS50283">
    <property type="entry name" value="NA_SOLUT_SYMP_3"/>
    <property type="match status" value="1"/>
</dbReference>
<name>A0ABS2NRH9_9FIRM</name>
<dbReference type="RefSeq" id="WP_204402942.1">
    <property type="nucleotide sequence ID" value="NZ_JAFBEE010000014.1"/>
</dbReference>
<dbReference type="PANTHER" id="PTHR37814">
    <property type="entry name" value="CONSERVED MEMBRANE PROTEIN"/>
    <property type="match status" value="1"/>
</dbReference>
<feature type="transmembrane region" description="Helical" evidence="1">
    <location>
        <begin position="7"/>
        <end position="27"/>
    </location>
</feature>
<keyword evidence="1" id="KW-1133">Transmembrane helix</keyword>
<feature type="transmembrane region" description="Helical" evidence="1">
    <location>
        <begin position="321"/>
        <end position="339"/>
    </location>
</feature>
<feature type="transmembrane region" description="Helical" evidence="1">
    <location>
        <begin position="118"/>
        <end position="136"/>
    </location>
</feature>
<comment type="caution">
    <text evidence="2">The sequence shown here is derived from an EMBL/GenBank/DDBJ whole genome shotgun (WGS) entry which is preliminary data.</text>
</comment>
<feature type="transmembrane region" description="Helical" evidence="1">
    <location>
        <begin position="91"/>
        <end position="112"/>
    </location>
</feature>
<feature type="transmembrane region" description="Helical" evidence="1">
    <location>
        <begin position="345"/>
        <end position="364"/>
    </location>
</feature>
<feature type="transmembrane region" description="Helical" evidence="1">
    <location>
        <begin position="206"/>
        <end position="228"/>
    </location>
</feature>
<sequence length="367" mass="40539">MTRRASILTLGCIYIGTVIGAGFASGQEILQFFGKHGKIGIIGVVLSTVMFCALGSKLLQMVYERRLNNFDDFLSIYFDPRSRRATNTMMTFILLIGYFVMLAGGGAILKAMLGLDSIYGILIMSGLCFGTFMFGVDGIAKANNIIVPVLMLIVVIFTSLIIYYNAFMLDYFMENPLGEIKIFYDNVIRGFGSGEWKVSLYMGFGWLWSAILYCAFNSLVAVVVLSSLRPFIRDRKSAKYGGIIGGVGLGGMALLILISLLFYYSTVYRLEVPMIAVANNLGAVPKQIYSLLLWFAMFTTAIANGYGCITNVVELGKIPEGWSRLLVCVVSIPLAMVGFKQLISFFYPILGYMGLLFILLILMGRKK</sequence>
<evidence type="ECO:0000313" key="2">
    <source>
        <dbReference type="EMBL" id="MBM7615574.1"/>
    </source>
</evidence>
<dbReference type="Proteomes" id="UP001314796">
    <property type="component" value="Unassembled WGS sequence"/>
</dbReference>
<evidence type="ECO:0000313" key="3">
    <source>
        <dbReference type="Proteomes" id="UP001314796"/>
    </source>
</evidence>
<feature type="transmembrane region" description="Helical" evidence="1">
    <location>
        <begin position="145"/>
        <end position="166"/>
    </location>
</feature>
<dbReference type="PANTHER" id="PTHR37814:SF1">
    <property type="entry name" value="MEMBRANE PROTEIN"/>
    <property type="match status" value="1"/>
</dbReference>
<gene>
    <name evidence="2" type="ORF">JOC73_002144</name>
</gene>
<organism evidence="2 3">
    <name type="scientific">Alkaliphilus hydrothermalis</name>
    <dbReference type="NCBI Taxonomy" id="1482730"/>
    <lineage>
        <taxon>Bacteria</taxon>
        <taxon>Bacillati</taxon>
        <taxon>Bacillota</taxon>
        <taxon>Clostridia</taxon>
        <taxon>Peptostreptococcales</taxon>
        <taxon>Natronincolaceae</taxon>
        <taxon>Alkaliphilus</taxon>
    </lineage>
</organism>
<evidence type="ECO:0000256" key="1">
    <source>
        <dbReference type="SAM" id="Phobius"/>
    </source>
</evidence>
<feature type="transmembrane region" description="Helical" evidence="1">
    <location>
        <begin position="288"/>
        <end position="309"/>
    </location>
</feature>
<accession>A0ABS2NRH9</accession>
<reference evidence="2 3" key="1">
    <citation type="submission" date="2021-01" db="EMBL/GenBank/DDBJ databases">
        <title>Genomic Encyclopedia of Type Strains, Phase IV (KMG-IV): sequencing the most valuable type-strain genomes for metagenomic binning, comparative biology and taxonomic classification.</title>
        <authorList>
            <person name="Goeker M."/>
        </authorList>
    </citation>
    <scope>NUCLEOTIDE SEQUENCE [LARGE SCALE GENOMIC DNA]</scope>
    <source>
        <strain evidence="2 3">DSM 25890</strain>
    </source>
</reference>
<proteinExistence type="predicted"/>